<evidence type="ECO:0000313" key="2">
    <source>
        <dbReference type="Proteomes" id="UP001176960"/>
    </source>
</evidence>
<evidence type="ECO:0000313" key="1">
    <source>
        <dbReference type="EMBL" id="CAI9119989.1"/>
    </source>
</evidence>
<accession>A0AA35XVQ5</accession>
<dbReference type="RefSeq" id="WP_289840777.1">
    <property type="nucleotide sequence ID" value="NZ_CATKSH010000003.1"/>
</dbReference>
<proteinExistence type="predicted"/>
<dbReference type="AlphaFoldDB" id="A0AA35XVQ5"/>
<gene>
    <name evidence="1" type="ORF">LMG32879_000815</name>
</gene>
<dbReference type="EMBL" id="CATKSH010000003">
    <property type="protein sequence ID" value="CAI9119989.1"/>
    <property type="molecule type" value="Genomic_DNA"/>
</dbReference>
<comment type="caution">
    <text evidence="1">The sequence shown here is derived from an EMBL/GenBank/DDBJ whole genome shotgun (WGS) entry which is preliminary data.</text>
</comment>
<sequence length="75" mass="8561">MRIRSEIWGPGFRWILVPQIGIGLNNAARRHERSVVKKPMALLGVIPTLPASQGRKPQDFIRKSQVVRYLADKNK</sequence>
<name>A0AA35XVQ5_9PROT</name>
<keyword evidence="2" id="KW-1185">Reference proteome</keyword>
<protein>
    <submittedName>
        <fullName evidence="1">Uncharacterized protein</fullName>
    </submittedName>
</protein>
<reference evidence="1" key="1">
    <citation type="submission" date="2023-03" db="EMBL/GenBank/DDBJ databases">
        <authorList>
            <person name="Cleenwerck I."/>
        </authorList>
    </citation>
    <scope>NUCLEOTIDE SEQUENCE</scope>
    <source>
        <strain evidence="1">LMG 32879</strain>
    </source>
</reference>
<dbReference type="Proteomes" id="UP001176960">
    <property type="component" value="Unassembled WGS sequence"/>
</dbReference>
<organism evidence="1 2">
    <name type="scientific">Brytella acorum</name>
    <dbReference type="NCBI Taxonomy" id="2959299"/>
    <lineage>
        <taxon>Bacteria</taxon>
        <taxon>Pseudomonadati</taxon>
        <taxon>Pseudomonadota</taxon>
        <taxon>Alphaproteobacteria</taxon>
        <taxon>Acetobacterales</taxon>
        <taxon>Acetobacteraceae</taxon>
        <taxon>Brytella</taxon>
    </lineage>
</organism>